<evidence type="ECO:0000256" key="1">
    <source>
        <dbReference type="SAM" id="Phobius"/>
    </source>
</evidence>
<feature type="transmembrane region" description="Helical" evidence="1">
    <location>
        <begin position="272"/>
        <end position="291"/>
    </location>
</feature>
<protein>
    <recommendedName>
        <fullName evidence="4">O-antigen ligase family protein</fullName>
    </recommendedName>
</protein>
<organism evidence="2 3">
    <name type="scientific">Maribacter chungangensis</name>
    <dbReference type="NCBI Taxonomy" id="1069117"/>
    <lineage>
        <taxon>Bacteria</taxon>
        <taxon>Pseudomonadati</taxon>
        <taxon>Bacteroidota</taxon>
        <taxon>Flavobacteriia</taxon>
        <taxon>Flavobacteriales</taxon>
        <taxon>Flavobacteriaceae</taxon>
        <taxon>Maribacter</taxon>
    </lineage>
</organism>
<feature type="transmembrane region" description="Helical" evidence="1">
    <location>
        <begin position="45"/>
        <end position="64"/>
    </location>
</feature>
<feature type="transmembrane region" description="Helical" evidence="1">
    <location>
        <begin position="193"/>
        <end position="219"/>
    </location>
</feature>
<comment type="caution">
    <text evidence="2">The sequence shown here is derived from an EMBL/GenBank/DDBJ whole genome shotgun (WGS) entry which is preliminary data.</text>
</comment>
<keyword evidence="1" id="KW-1133">Transmembrane helix</keyword>
<feature type="transmembrane region" description="Helical" evidence="1">
    <location>
        <begin position="163"/>
        <end position="181"/>
    </location>
</feature>
<feature type="transmembrane region" description="Helical" evidence="1">
    <location>
        <begin position="102"/>
        <end position="119"/>
    </location>
</feature>
<feature type="transmembrane region" description="Helical" evidence="1">
    <location>
        <begin position="231"/>
        <end position="251"/>
    </location>
</feature>
<feature type="transmembrane region" description="Helical" evidence="1">
    <location>
        <begin position="7"/>
        <end position="25"/>
    </location>
</feature>
<feature type="transmembrane region" description="Helical" evidence="1">
    <location>
        <begin position="311"/>
        <end position="336"/>
    </location>
</feature>
<accession>A0ABW3B8S3</accession>
<feature type="transmembrane region" description="Helical" evidence="1">
    <location>
        <begin position="71"/>
        <end position="90"/>
    </location>
</feature>
<dbReference type="EMBL" id="JBHTHY010000026">
    <property type="protein sequence ID" value="MFD0799542.1"/>
    <property type="molecule type" value="Genomic_DNA"/>
</dbReference>
<feature type="transmembrane region" description="Helical" evidence="1">
    <location>
        <begin position="131"/>
        <end position="148"/>
    </location>
</feature>
<name>A0ABW3B8S3_9FLAO</name>
<gene>
    <name evidence="2" type="ORF">ACFQZJ_18880</name>
</gene>
<evidence type="ECO:0008006" key="4">
    <source>
        <dbReference type="Google" id="ProtNLM"/>
    </source>
</evidence>
<feature type="transmembrane region" description="Helical" evidence="1">
    <location>
        <begin position="348"/>
        <end position="365"/>
    </location>
</feature>
<keyword evidence="1" id="KW-0472">Membrane</keyword>
<keyword evidence="3" id="KW-1185">Reference proteome</keyword>
<evidence type="ECO:0000313" key="2">
    <source>
        <dbReference type="EMBL" id="MFD0799542.1"/>
    </source>
</evidence>
<dbReference type="RefSeq" id="WP_379936531.1">
    <property type="nucleotide sequence ID" value="NZ_JBHTHY010000026.1"/>
</dbReference>
<evidence type="ECO:0000313" key="3">
    <source>
        <dbReference type="Proteomes" id="UP001597012"/>
    </source>
</evidence>
<proteinExistence type="predicted"/>
<reference evidence="3" key="1">
    <citation type="journal article" date="2019" name="Int. J. Syst. Evol. Microbiol.">
        <title>The Global Catalogue of Microorganisms (GCM) 10K type strain sequencing project: providing services to taxonomists for standard genome sequencing and annotation.</title>
        <authorList>
            <consortium name="The Broad Institute Genomics Platform"/>
            <consortium name="The Broad Institute Genome Sequencing Center for Infectious Disease"/>
            <person name="Wu L."/>
            <person name="Ma J."/>
        </authorList>
    </citation>
    <scope>NUCLEOTIDE SEQUENCE [LARGE SCALE GENOMIC DNA]</scope>
    <source>
        <strain evidence="3">CCUG 61948</strain>
    </source>
</reference>
<sequence>MKIETLVTRLLFAGLALSLVFIYFSQERLFSFMTKGDNALGFERYFRIASTILVIAAAFITLFFVKKKYAFSIYFAYGILLVYLILNFLISGGDILNPTDIMNTKGFGVWLCFGLIFVSYDEYRYTLFKRFLFMAIIVIALLSCYNFFEFGAGLYRGQALSKYRVYAVNYVWVAPYVFLILKGNKKLAWLRIFALFMGLILALITQTRSFILIYFMVLIFDYFHTKKKTPYLVAFSVFMVLAVYFITNMDIISRSLDLLINRGVNDTRTGQLSLFFNQLNIIEIIPGKGFFASYKFGNTELYFLDNQWLYLLWWGGLIPVTAYFYLTAIIPFKMFITSNISYETRVECFIMLLWVLGLAGLAIYTTMNFDFFFLVISIIQGRVLYKYSLLKND</sequence>
<dbReference type="Proteomes" id="UP001597012">
    <property type="component" value="Unassembled WGS sequence"/>
</dbReference>
<keyword evidence="1" id="KW-0812">Transmembrane</keyword>